<gene>
    <name evidence="2" type="ORF">BLA6863_01047</name>
</gene>
<evidence type="ECO:0000313" key="3">
    <source>
        <dbReference type="Proteomes" id="UP000494170"/>
    </source>
</evidence>
<dbReference type="RefSeq" id="WP_174938049.1">
    <property type="nucleotide sequence ID" value="NZ_CABVPY010000005.1"/>
</dbReference>
<reference evidence="2 3" key="1">
    <citation type="submission" date="2019-09" db="EMBL/GenBank/DDBJ databases">
        <authorList>
            <person name="Depoorter E."/>
        </authorList>
    </citation>
    <scope>NUCLEOTIDE SEQUENCE [LARGE SCALE GENOMIC DNA]</scope>
    <source>
        <strain evidence="2">LMG 6863</strain>
    </source>
</reference>
<evidence type="ECO:0000313" key="2">
    <source>
        <dbReference type="EMBL" id="VWB25436.1"/>
    </source>
</evidence>
<protein>
    <recommendedName>
        <fullName evidence="4">Twin-arginine translocation pathway signal protein</fullName>
    </recommendedName>
</protein>
<dbReference type="EMBL" id="CABVPY010000005">
    <property type="protein sequence ID" value="VWB25436.1"/>
    <property type="molecule type" value="Genomic_DNA"/>
</dbReference>
<feature type="transmembrane region" description="Helical" evidence="1">
    <location>
        <begin position="14"/>
        <end position="35"/>
    </location>
</feature>
<accession>A0A6P2IA12</accession>
<evidence type="ECO:0008006" key="4">
    <source>
        <dbReference type="Google" id="ProtNLM"/>
    </source>
</evidence>
<proteinExistence type="predicted"/>
<name>A0A6P2IA12_BURL3</name>
<keyword evidence="1" id="KW-1133">Transmembrane helix</keyword>
<dbReference type="AlphaFoldDB" id="A0A6P2IA12"/>
<evidence type="ECO:0000256" key="1">
    <source>
        <dbReference type="SAM" id="Phobius"/>
    </source>
</evidence>
<feature type="transmembrane region" description="Helical" evidence="1">
    <location>
        <begin position="55"/>
        <end position="74"/>
    </location>
</feature>
<organism evidence="2 3">
    <name type="scientific">Burkholderia lata (strain ATCC 17760 / DSM 23089 / LMG 22485 / NCIMB 9086 / R18194 / 383)</name>
    <dbReference type="NCBI Taxonomy" id="482957"/>
    <lineage>
        <taxon>Bacteria</taxon>
        <taxon>Pseudomonadati</taxon>
        <taxon>Pseudomonadota</taxon>
        <taxon>Betaproteobacteria</taxon>
        <taxon>Burkholderiales</taxon>
        <taxon>Burkholderiaceae</taxon>
        <taxon>Burkholderia</taxon>
        <taxon>Burkholderia cepacia complex</taxon>
    </lineage>
</organism>
<sequence>MSTEVVVDPRRRTLLKVGVAASVLAGLAGVGFSLTDRERSTWPAAGYRFLTRADVELFSAVMPVVLAGVVLSAARLDEVLRELDALLWRAAPPAQRELRKLLHLLEFAPSRWALAGLARSWRDAGADEIARFLDRWRGSSFGLLNGGYRALAKLCATPYYGTEDGYRTAGYPGPWAPMYRAINS</sequence>
<keyword evidence="1" id="KW-0472">Membrane</keyword>
<dbReference type="Proteomes" id="UP000494170">
    <property type="component" value="Unassembled WGS sequence"/>
</dbReference>
<keyword evidence="1" id="KW-0812">Transmembrane</keyword>